<dbReference type="SUPFAM" id="SSF47384">
    <property type="entry name" value="Homodimeric domain of signal transducing histidine kinase"/>
    <property type="match status" value="1"/>
</dbReference>
<dbReference type="Gene3D" id="1.10.287.130">
    <property type="match status" value="1"/>
</dbReference>
<dbReference type="InterPro" id="IPR001789">
    <property type="entry name" value="Sig_transdc_resp-reg_receiver"/>
</dbReference>
<sequence>MTSEQTLHASHSREVKLLRDTINQLLIMAKMQVQEKDQSDTFGPLIKQLREANQNLVLATFGAQDMQASAEATTLRQTEFLAMLAHELRNPLQPLAMANDLLAKKVDLDPQLAHVHGVIGRQVAHMARLIGDLLDASRVSSGKITLQLAPIALSEIIASAVEVGQASISQRQQVLSVSMPKEALVIEGDLVRLTQVFANLLINASKFTHEFGHIDIVVRRRDDVVEITVSDDGAGIALDIQPFIFDLFTQGYRSLERAQGGLGIGLSLVRIITQLHGGTVDVFSAGVGFGSQFVLQLPLSSLALPSQDMQTQAAACALPRRVLLIEDNADAAEMLALLLTQDGHHVDVRNDGPSGLRAALDAPYDVIVCDIGLPGMDGFQLISAARAALLPPLPCFVAASGYSQLGEYDRAGEAGFDHYLVKPINIDALSKIITATVPR</sequence>
<feature type="domain" description="Histidine kinase" evidence="5">
    <location>
        <begin position="83"/>
        <end position="301"/>
    </location>
</feature>
<dbReference type="CDD" id="cd00082">
    <property type="entry name" value="HisKA"/>
    <property type="match status" value="1"/>
</dbReference>
<evidence type="ECO:0000256" key="1">
    <source>
        <dbReference type="ARBA" id="ARBA00000085"/>
    </source>
</evidence>
<dbReference type="Gene3D" id="3.40.50.2300">
    <property type="match status" value="1"/>
</dbReference>
<dbReference type="PROSITE" id="PS50110">
    <property type="entry name" value="RESPONSE_REGULATORY"/>
    <property type="match status" value="1"/>
</dbReference>
<accession>A0A1E8PV11</accession>
<dbReference type="CDD" id="cd00075">
    <property type="entry name" value="HATPase"/>
    <property type="match status" value="1"/>
</dbReference>
<dbReference type="SUPFAM" id="SSF55874">
    <property type="entry name" value="ATPase domain of HSP90 chaperone/DNA topoisomerase II/histidine kinase"/>
    <property type="match status" value="1"/>
</dbReference>
<dbReference type="InterPro" id="IPR004358">
    <property type="entry name" value="Sig_transdc_His_kin-like_C"/>
</dbReference>
<dbReference type="InterPro" id="IPR011006">
    <property type="entry name" value="CheY-like_superfamily"/>
</dbReference>
<dbReference type="AlphaFoldDB" id="A0A1E8PV11"/>
<reference evidence="7 8" key="1">
    <citation type="submission" date="2016-10" db="EMBL/GenBank/DDBJ databases">
        <title>Updated version of Genome Assembly of Janthinobacterium lividum ERGS5:01.</title>
        <authorList>
            <person name="Kumar R."/>
            <person name="Acharya V."/>
            <person name="Singh D."/>
        </authorList>
    </citation>
    <scope>NUCLEOTIDE SEQUENCE [LARGE SCALE GENOMIC DNA]</scope>
    <source>
        <strain evidence="7 8">ERGS5:01</strain>
    </source>
</reference>
<dbReference type="InterPro" id="IPR005467">
    <property type="entry name" value="His_kinase_dom"/>
</dbReference>
<dbReference type="SUPFAM" id="SSF52172">
    <property type="entry name" value="CheY-like"/>
    <property type="match status" value="1"/>
</dbReference>
<evidence type="ECO:0000256" key="2">
    <source>
        <dbReference type="ARBA" id="ARBA00012438"/>
    </source>
</evidence>
<feature type="modified residue" description="4-aspartylphosphate" evidence="4">
    <location>
        <position position="370"/>
    </location>
</feature>
<evidence type="ECO:0000259" key="5">
    <source>
        <dbReference type="PROSITE" id="PS50109"/>
    </source>
</evidence>
<dbReference type="InterPro" id="IPR003594">
    <property type="entry name" value="HATPase_dom"/>
</dbReference>
<dbReference type="Proteomes" id="UP000092634">
    <property type="component" value="Unassembled WGS sequence"/>
</dbReference>
<proteinExistence type="predicted"/>
<dbReference type="InterPro" id="IPR036890">
    <property type="entry name" value="HATPase_C_sf"/>
</dbReference>
<evidence type="ECO:0000259" key="6">
    <source>
        <dbReference type="PROSITE" id="PS50110"/>
    </source>
</evidence>
<keyword evidence="7" id="KW-0418">Kinase</keyword>
<evidence type="ECO:0000256" key="3">
    <source>
        <dbReference type="ARBA" id="ARBA00022553"/>
    </source>
</evidence>
<evidence type="ECO:0000256" key="4">
    <source>
        <dbReference type="PROSITE-ProRule" id="PRU00169"/>
    </source>
</evidence>
<comment type="catalytic activity">
    <reaction evidence="1">
        <text>ATP + protein L-histidine = ADP + protein N-phospho-L-histidine.</text>
        <dbReference type="EC" id="2.7.13.3"/>
    </reaction>
</comment>
<dbReference type="InterPro" id="IPR036097">
    <property type="entry name" value="HisK_dim/P_sf"/>
</dbReference>
<dbReference type="PANTHER" id="PTHR43547">
    <property type="entry name" value="TWO-COMPONENT HISTIDINE KINASE"/>
    <property type="match status" value="1"/>
</dbReference>
<dbReference type="Gene3D" id="3.30.565.10">
    <property type="entry name" value="Histidine kinase-like ATPase, C-terminal domain"/>
    <property type="match status" value="1"/>
</dbReference>
<dbReference type="InterPro" id="IPR003661">
    <property type="entry name" value="HisK_dim/P_dom"/>
</dbReference>
<organism evidence="7 8">
    <name type="scientific">Janthinobacterium lividum</name>
    <dbReference type="NCBI Taxonomy" id="29581"/>
    <lineage>
        <taxon>Bacteria</taxon>
        <taxon>Pseudomonadati</taxon>
        <taxon>Pseudomonadota</taxon>
        <taxon>Betaproteobacteria</taxon>
        <taxon>Burkholderiales</taxon>
        <taxon>Oxalobacteraceae</taxon>
        <taxon>Janthinobacterium</taxon>
    </lineage>
</organism>
<gene>
    <name evidence="7" type="ORF">BA896_002835</name>
</gene>
<feature type="domain" description="Response regulatory" evidence="6">
    <location>
        <begin position="321"/>
        <end position="437"/>
    </location>
</feature>
<protein>
    <recommendedName>
        <fullName evidence="2">histidine kinase</fullName>
        <ecNumber evidence="2">2.7.13.3</ecNumber>
    </recommendedName>
</protein>
<comment type="caution">
    <text evidence="7">The sequence shown here is derived from an EMBL/GenBank/DDBJ whole genome shotgun (WGS) entry which is preliminary data.</text>
</comment>
<dbReference type="GO" id="GO:0000155">
    <property type="term" value="F:phosphorelay sensor kinase activity"/>
    <property type="evidence" value="ECO:0007669"/>
    <property type="project" value="InterPro"/>
</dbReference>
<dbReference type="PANTHER" id="PTHR43547:SF2">
    <property type="entry name" value="HYBRID SIGNAL TRANSDUCTION HISTIDINE KINASE C"/>
    <property type="match status" value="1"/>
</dbReference>
<dbReference type="SMART" id="SM00388">
    <property type="entry name" value="HisKA"/>
    <property type="match status" value="1"/>
</dbReference>
<dbReference type="EMBL" id="MAQB02000001">
    <property type="protein sequence ID" value="OFJ50041.1"/>
    <property type="molecule type" value="Genomic_DNA"/>
</dbReference>
<dbReference type="Pfam" id="PF00072">
    <property type="entry name" value="Response_reg"/>
    <property type="match status" value="1"/>
</dbReference>
<evidence type="ECO:0000313" key="8">
    <source>
        <dbReference type="Proteomes" id="UP000092634"/>
    </source>
</evidence>
<dbReference type="Pfam" id="PF02518">
    <property type="entry name" value="HATPase_c"/>
    <property type="match status" value="1"/>
</dbReference>
<dbReference type="PROSITE" id="PS50109">
    <property type="entry name" value="HIS_KIN"/>
    <property type="match status" value="1"/>
</dbReference>
<keyword evidence="3 4" id="KW-0597">Phosphoprotein</keyword>
<dbReference type="SMART" id="SM00448">
    <property type="entry name" value="REC"/>
    <property type="match status" value="1"/>
</dbReference>
<evidence type="ECO:0000313" key="7">
    <source>
        <dbReference type="EMBL" id="OFJ50041.1"/>
    </source>
</evidence>
<keyword evidence="7" id="KW-0808">Transferase</keyword>
<name>A0A1E8PV11_9BURK</name>
<dbReference type="EC" id="2.7.13.3" evidence="2"/>
<dbReference type="PRINTS" id="PR00344">
    <property type="entry name" value="BCTRLSENSOR"/>
</dbReference>
<dbReference type="SMART" id="SM00387">
    <property type="entry name" value="HATPase_c"/>
    <property type="match status" value="1"/>
</dbReference>
<dbReference type="Pfam" id="PF00512">
    <property type="entry name" value="HisKA"/>
    <property type="match status" value="1"/>
</dbReference>